<evidence type="ECO:0000313" key="2">
    <source>
        <dbReference type="Proteomes" id="UP001266305"/>
    </source>
</evidence>
<dbReference type="InterPro" id="IPR006597">
    <property type="entry name" value="Sel1-like"/>
</dbReference>
<name>A0ABQ9W2I6_SAGOE</name>
<sequence length="268" mass="29163">DPFLAAQSRHTFELNMAGPLRHPTATHIDVADNLSYLGTPANDFWGSVPGVGRAGVSFEASFGLESLPSSEPTKRRSTGTLAKLIILLEDALELVEVVAASFPTAQGLQAQAQCPLLRNTQPAHVPPGTSTHSLTMLPRNQNESISEIGGKIFEKAVKRLSSVDGLHQISSIVPFLMDSSCCGYHKASYYLAVFYETGLNVPRDQLQGMLYSLVGGQGSERLSSMNLGYKHYQGIDSYPLDWELSYAYYSNIATKTPLDQHTLQGDQV</sequence>
<organism evidence="1 2">
    <name type="scientific">Saguinus oedipus</name>
    <name type="common">Cotton-top tamarin</name>
    <name type="synonym">Oedipomidas oedipus</name>
    <dbReference type="NCBI Taxonomy" id="9490"/>
    <lineage>
        <taxon>Eukaryota</taxon>
        <taxon>Metazoa</taxon>
        <taxon>Chordata</taxon>
        <taxon>Craniata</taxon>
        <taxon>Vertebrata</taxon>
        <taxon>Euteleostomi</taxon>
        <taxon>Mammalia</taxon>
        <taxon>Eutheria</taxon>
        <taxon>Euarchontoglires</taxon>
        <taxon>Primates</taxon>
        <taxon>Haplorrhini</taxon>
        <taxon>Platyrrhini</taxon>
        <taxon>Cebidae</taxon>
        <taxon>Callitrichinae</taxon>
        <taxon>Saguinus</taxon>
    </lineage>
</organism>
<dbReference type="PANTHER" id="PTHR44444">
    <property type="entry name" value="PROTEIN SEL-1 HOMOLOG 3"/>
    <property type="match status" value="1"/>
</dbReference>
<feature type="non-terminal residue" evidence="1">
    <location>
        <position position="1"/>
    </location>
</feature>
<dbReference type="Proteomes" id="UP001266305">
    <property type="component" value="Unassembled WGS sequence"/>
</dbReference>
<dbReference type="InterPro" id="IPR042756">
    <property type="entry name" value="Sel-1L3"/>
</dbReference>
<keyword evidence="2" id="KW-1185">Reference proteome</keyword>
<dbReference type="SMART" id="SM00671">
    <property type="entry name" value="SEL1"/>
    <property type="match status" value="2"/>
</dbReference>
<evidence type="ECO:0000313" key="1">
    <source>
        <dbReference type="EMBL" id="KAK2115590.1"/>
    </source>
</evidence>
<proteinExistence type="predicted"/>
<accession>A0ABQ9W2I6</accession>
<reference evidence="1 2" key="1">
    <citation type="submission" date="2023-05" db="EMBL/GenBank/DDBJ databases">
        <title>B98-5 Cell Line De Novo Hybrid Assembly: An Optical Mapping Approach.</title>
        <authorList>
            <person name="Kananen K."/>
            <person name="Auerbach J.A."/>
            <person name="Kautto E."/>
            <person name="Blachly J.S."/>
        </authorList>
    </citation>
    <scope>NUCLEOTIDE SEQUENCE [LARGE SCALE GENOMIC DNA]</scope>
    <source>
        <strain evidence="1">B95-8</strain>
        <tissue evidence="1">Cell line</tissue>
    </source>
</reference>
<dbReference type="PANTHER" id="PTHR44444:SF1">
    <property type="entry name" value="PROTEIN SEL-1 HOMOLOG 3"/>
    <property type="match status" value="1"/>
</dbReference>
<comment type="caution">
    <text evidence="1">The sequence shown here is derived from an EMBL/GenBank/DDBJ whole genome shotgun (WGS) entry which is preliminary data.</text>
</comment>
<gene>
    <name evidence="1" type="ORF">P7K49_006216</name>
</gene>
<protein>
    <submittedName>
        <fullName evidence="1">Uncharacterized protein</fullName>
    </submittedName>
</protein>
<dbReference type="EMBL" id="JASSZA010000003">
    <property type="protein sequence ID" value="KAK2115590.1"/>
    <property type="molecule type" value="Genomic_DNA"/>
</dbReference>